<accession>A0A9N9C8N2</accession>
<dbReference type="Pfam" id="PF00149">
    <property type="entry name" value="Metallophos"/>
    <property type="match status" value="1"/>
</dbReference>
<reference evidence="2" key="1">
    <citation type="submission" date="2021-06" db="EMBL/GenBank/DDBJ databases">
        <authorList>
            <person name="Kallberg Y."/>
            <person name="Tangrot J."/>
            <person name="Rosling A."/>
        </authorList>
    </citation>
    <scope>NUCLEOTIDE SEQUENCE</scope>
    <source>
        <strain evidence="2">CL551</strain>
    </source>
</reference>
<sequence>MNHTFLLVSDIHYRLDNIEKLRKWLIEKDRLMEIDFVIVSGDLVNANYLTPLTTEKDREEFREVLSALEKLGKSVYYIPGNHDPDTSFLFSSDQGSVINLHNKIVQLTPGLSILGFGGSTDGVLKNSPETVVWPACPSNTESLFAEKLPTLLDQVKEDVILVTHVGPAKIGTTNVEMFPLQEPSTSVEAGSPTIRKILESRSPLTPDSPPNCKVVVNIHGHSHYPFGLSHLGQTMIVNPGPLRDGRFSILKLRQTIKENLLQTDEERGCFYRNSNSANFWILEGLEFHFL</sequence>
<comment type="caution">
    <text evidence="2">The sequence shown here is derived from an EMBL/GenBank/DDBJ whole genome shotgun (WGS) entry which is preliminary data.</text>
</comment>
<evidence type="ECO:0000259" key="1">
    <source>
        <dbReference type="Pfam" id="PF00149"/>
    </source>
</evidence>
<dbReference type="GO" id="GO:0016787">
    <property type="term" value="F:hydrolase activity"/>
    <property type="evidence" value="ECO:0007669"/>
    <property type="project" value="InterPro"/>
</dbReference>
<keyword evidence="3" id="KW-1185">Reference proteome</keyword>
<dbReference type="Gene3D" id="3.60.21.10">
    <property type="match status" value="1"/>
</dbReference>
<dbReference type="SUPFAM" id="SSF56300">
    <property type="entry name" value="Metallo-dependent phosphatases"/>
    <property type="match status" value="1"/>
</dbReference>
<dbReference type="PANTHER" id="PTHR37523:SF1">
    <property type="entry name" value="CALCINEURIN-LIKE PHOSPHOESTERASE DOMAIN-CONTAINING PROTEIN"/>
    <property type="match status" value="1"/>
</dbReference>
<dbReference type="OrthoDB" id="2412157at2759"/>
<dbReference type="AlphaFoldDB" id="A0A9N9C8N2"/>
<dbReference type="PANTHER" id="PTHR37523">
    <property type="entry name" value="METALLOPHOSPHOESTERASE"/>
    <property type="match status" value="1"/>
</dbReference>
<dbReference type="EMBL" id="CAJVPV010005578">
    <property type="protein sequence ID" value="CAG8592955.1"/>
    <property type="molecule type" value="Genomic_DNA"/>
</dbReference>
<name>A0A9N9C8N2_9GLOM</name>
<dbReference type="InterPro" id="IPR004843">
    <property type="entry name" value="Calcineurin-like_PHP"/>
</dbReference>
<dbReference type="Proteomes" id="UP000789342">
    <property type="component" value="Unassembled WGS sequence"/>
</dbReference>
<evidence type="ECO:0000313" key="2">
    <source>
        <dbReference type="EMBL" id="CAG8592955.1"/>
    </source>
</evidence>
<protein>
    <submittedName>
        <fullName evidence="2">17973_t:CDS:1</fullName>
    </submittedName>
</protein>
<organism evidence="2 3">
    <name type="scientific">Acaulospora morrowiae</name>
    <dbReference type="NCBI Taxonomy" id="94023"/>
    <lineage>
        <taxon>Eukaryota</taxon>
        <taxon>Fungi</taxon>
        <taxon>Fungi incertae sedis</taxon>
        <taxon>Mucoromycota</taxon>
        <taxon>Glomeromycotina</taxon>
        <taxon>Glomeromycetes</taxon>
        <taxon>Diversisporales</taxon>
        <taxon>Acaulosporaceae</taxon>
        <taxon>Acaulospora</taxon>
    </lineage>
</organism>
<dbReference type="InterPro" id="IPR029052">
    <property type="entry name" value="Metallo-depent_PP-like"/>
</dbReference>
<evidence type="ECO:0000313" key="3">
    <source>
        <dbReference type="Proteomes" id="UP000789342"/>
    </source>
</evidence>
<feature type="domain" description="Calcineurin-like phosphoesterase" evidence="1">
    <location>
        <begin position="4"/>
        <end position="224"/>
    </location>
</feature>
<gene>
    <name evidence="2" type="ORF">AMORRO_LOCUS7428</name>
</gene>
<proteinExistence type="predicted"/>